<dbReference type="PANTHER" id="PTHR30595">
    <property type="entry name" value="GLPR-RELATED TRANSCRIPTIONAL REPRESSOR"/>
    <property type="match status" value="1"/>
</dbReference>
<dbReference type="Proteomes" id="UP000294813">
    <property type="component" value="Unassembled WGS sequence"/>
</dbReference>
<organism evidence="1 2">
    <name type="scientific">Heliophilum fasciatum</name>
    <dbReference type="NCBI Taxonomy" id="35700"/>
    <lineage>
        <taxon>Bacteria</taxon>
        <taxon>Bacillati</taxon>
        <taxon>Bacillota</taxon>
        <taxon>Clostridia</taxon>
        <taxon>Eubacteriales</taxon>
        <taxon>Heliobacteriaceae</taxon>
        <taxon>Heliophilum</taxon>
    </lineage>
</organism>
<gene>
    <name evidence="1" type="ORF">EDD73_10314</name>
</gene>
<keyword evidence="1" id="KW-0547">Nucleotide-binding</keyword>
<evidence type="ECO:0000313" key="2">
    <source>
        <dbReference type="Proteomes" id="UP000294813"/>
    </source>
</evidence>
<dbReference type="GO" id="GO:0004386">
    <property type="term" value="F:helicase activity"/>
    <property type="evidence" value="ECO:0007669"/>
    <property type="project" value="UniProtKB-KW"/>
</dbReference>
<evidence type="ECO:0000313" key="1">
    <source>
        <dbReference type="EMBL" id="TCP68385.1"/>
    </source>
</evidence>
<comment type="caution">
    <text evidence="1">The sequence shown here is derived from an EMBL/GenBank/DDBJ whole genome shotgun (WGS) entry which is preliminary data.</text>
</comment>
<accession>A0A4R2SAZ5</accession>
<dbReference type="Pfam" id="PF13749">
    <property type="entry name" value="HATPase_c_4"/>
    <property type="match status" value="1"/>
</dbReference>
<keyword evidence="1" id="KW-0067">ATP-binding</keyword>
<sequence length="373" mass="42485">MGQSQDSELLPDFHLDDFNRASIQSYRERLALRNPGNPWIELETKEFLYRLGAWGKVRGKSVEGPTLAGLLMFGKYPSIVEAVPAYFLDYREAVAPQPGERWSQRLVSNDTRTTNLYEFFFAVVQKLTTGIKESLTIDGMGQQDDGLIHRALREALVNTLVHADYYGEQGIVIQKEQMTFRFANPGRLGIPLAQAVRGGTSERRNPRLYDLFRCIGIGERPGSGVKNIYWVWQEQQWREPELVEQVHPDRTVLTLHQVSLFPELRMNSNLHVLPVEGTTSAVLSLDQEPELWRIASGIQEEEWANQQKLEATIVELCQQRALSLPELAVLLGQSPKEMRHVALAKLLEEKKLRFSFGGSASQPRLVYRALEKE</sequence>
<keyword evidence="2" id="KW-1185">Reference proteome</keyword>
<dbReference type="Gene3D" id="3.30.565.60">
    <property type="match status" value="1"/>
</dbReference>
<dbReference type="AlphaFoldDB" id="A0A4R2SAZ5"/>
<keyword evidence="1" id="KW-0378">Hydrolase</keyword>
<reference evidence="1 2" key="1">
    <citation type="submission" date="2019-03" db="EMBL/GenBank/DDBJ databases">
        <title>Genomic Encyclopedia of Type Strains, Phase IV (KMG-IV): sequencing the most valuable type-strain genomes for metagenomic binning, comparative biology and taxonomic classification.</title>
        <authorList>
            <person name="Goeker M."/>
        </authorList>
    </citation>
    <scope>NUCLEOTIDE SEQUENCE [LARGE SCALE GENOMIC DNA]</scope>
    <source>
        <strain evidence="1 2">DSM 11170</strain>
    </source>
</reference>
<keyword evidence="1" id="KW-0347">Helicase</keyword>
<dbReference type="PANTHER" id="PTHR30595:SF6">
    <property type="entry name" value="SCHLAFEN ALBA-2 DOMAIN-CONTAINING PROTEIN"/>
    <property type="match status" value="1"/>
</dbReference>
<dbReference type="EMBL" id="SLXT01000003">
    <property type="protein sequence ID" value="TCP68385.1"/>
    <property type="molecule type" value="Genomic_DNA"/>
</dbReference>
<name>A0A4R2SAZ5_9FIRM</name>
<dbReference type="InterPro" id="IPR038475">
    <property type="entry name" value="RecG_C_sf"/>
</dbReference>
<protein>
    <submittedName>
        <fullName evidence="1">ATP-dependent DNA helicase recG-like protein</fullName>
    </submittedName>
</protein>
<proteinExistence type="predicted"/>